<protein>
    <submittedName>
        <fullName evidence="1">Uncharacterized protein</fullName>
    </submittedName>
</protein>
<accession>A0A0L6VNE2</accession>
<dbReference type="EMBL" id="LAVV01003488">
    <property type="protein sequence ID" value="KNZ62102.1"/>
    <property type="molecule type" value="Genomic_DNA"/>
</dbReference>
<proteinExistence type="predicted"/>
<evidence type="ECO:0000313" key="1">
    <source>
        <dbReference type="EMBL" id="KNZ62102.1"/>
    </source>
</evidence>
<gene>
    <name evidence="1" type="ORF">VP01_1313g4</name>
</gene>
<dbReference type="VEuPathDB" id="FungiDB:VP01_1313g4"/>
<dbReference type="AlphaFoldDB" id="A0A0L6VNE2"/>
<organism evidence="1 2">
    <name type="scientific">Puccinia sorghi</name>
    <dbReference type="NCBI Taxonomy" id="27349"/>
    <lineage>
        <taxon>Eukaryota</taxon>
        <taxon>Fungi</taxon>
        <taxon>Dikarya</taxon>
        <taxon>Basidiomycota</taxon>
        <taxon>Pucciniomycotina</taxon>
        <taxon>Pucciniomycetes</taxon>
        <taxon>Pucciniales</taxon>
        <taxon>Pucciniaceae</taxon>
        <taxon>Puccinia</taxon>
    </lineage>
</organism>
<name>A0A0L6VNE2_9BASI</name>
<comment type="caution">
    <text evidence="1">The sequence shown here is derived from an EMBL/GenBank/DDBJ whole genome shotgun (WGS) entry which is preliminary data.</text>
</comment>
<keyword evidence="2" id="KW-1185">Reference proteome</keyword>
<dbReference type="Proteomes" id="UP000037035">
    <property type="component" value="Unassembled WGS sequence"/>
</dbReference>
<sequence>MNTNDVKFFPFSHLAPKLGGMRGIPAVYGENKVPLLTPP</sequence>
<reference evidence="1 2" key="1">
    <citation type="submission" date="2015-08" db="EMBL/GenBank/DDBJ databases">
        <title>Next Generation Sequencing and Analysis of the Genome of Puccinia sorghi L Schw, the Causal Agent of Maize Common Rust.</title>
        <authorList>
            <person name="Rochi L."/>
            <person name="Burguener G."/>
            <person name="Darino M."/>
            <person name="Turjanski A."/>
            <person name="Kreff E."/>
            <person name="Dieguez M.J."/>
            <person name="Sacco F."/>
        </authorList>
    </citation>
    <scope>NUCLEOTIDE SEQUENCE [LARGE SCALE GENOMIC DNA]</scope>
    <source>
        <strain evidence="1 2">RO10H11247</strain>
    </source>
</reference>
<evidence type="ECO:0000313" key="2">
    <source>
        <dbReference type="Proteomes" id="UP000037035"/>
    </source>
</evidence>